<feature type="domain" description="FecR protein" evidence="3">
    <location>
        <begin position="64"/>
        <end position="165"/>
    </location>
</feature>
<proteinExistence type="predicted"/>
<evidence type="ECO:0000313" key="5">
    <source>
        <dbReference type="Proteomes" id="UP000295783"/>
    </source>
</evidence>
<feature type="chain" id="PRO_5020370078" evidence="2">
    <location>
        <begin position="34"/>
        <end position="282"/>
    </location>
</feature>
<evidence type="ECO:0000256" key="2">
    <source>
        <dbReference type="SAM" id="SignalP"/>
    </source>
</evidence>
<dbReference type="Gene3D" id="2.60.120.1440">
    <property type="match status" value="1"/>
</dbReference>
<feature type="compositionally biased region" description="Basic and acidic residues" evidence="1">
    <location>
        <begin position="270"/>
        <end position="282"/>
    </location>
</feature>
<gene>
    <name evidence="4" type="ORF">A8950_2797</name>
</gene>
<dbReference type="InterPro" id="IPR006860">
    <property type="entry name" value="FecR"/>
</dbReference>
<dbReference type="EMBL" id="SNYW01000010">
    <property type="protein sequence ID" value="TDQ80928.1"/>
    <property type="molecule type" value="Genomic_DNA"/>
</dbReference>
<keyword evidence="2" id="KW-0732">Signal</keyword>
<dbReference type="AlphaFoldDB" id="A0A4R6WQK5"/>
<evidence type="ECO:0000313" key="4">
    <source>
        <dbReference type="EMBL" id="TDQ80928.1"/>
    </source>
</evidence>
<evidence type="ECO:0000259" key="3">
    <source>
        <dbReference type="Pfam" id="PF04773"/>
    </source>
</evidence>
<accession>A0A4R6WQK5</accession>
<name>A0A4R6WQK5_9PROT</name>
<reference evidence="4 5" key="1">
    <citation type="submission" date="2019-03" db="EMBL/GenBank/DDBJ databases">
        <title>Genomic Encyclopedia of Type Strains, Phase III (KMG-III): the genomes of soil and plant-associated and newly described type strains.</title>
        <authorList>
            <person name="Whitman W."/>
        </authorList>
    </citation>
    <scope>NUCLEOTIDE SEQUENCE [LARGE SCALE GENOMIC DNA]</scope>
    <source>
        <strain evidence="4 5">CGMCC 1.7660</strain>
    </source>
</reference>
<dbReference type="PANTHER" id="PTHR38731">
    <property type="entry name" value="LIPL45-RELATED LIPOPROTEIN-RELATED"/>
    <property type="match status" value="1"/>
</dbReference>
<comment type="caution">
    <text evidence="4">The sequence shown here is derived from an EMBL/GenBank/DDBJ whole genome shotgun (WGS) entry which is preliminary data.</text>
</comment>
<keyword evidence="5" id="KW-1185">Reference proteome</keyword>
<protein>
    <submittedName>
        <fullName evidence="4">FecR family protein</fullName>
    </submittedName>
</protein>
<sequence length="282" mass="28708">MMNAHTHNTGRCSISISGLLALTVLSFTSPVLADGPAGAATLVVNNASAGDGQLEPGGGVNAADTIRTGAGSAALLAMADGTELALGEEAELTVLDFVGQAADSIGKFTLEVTSGAVRFATGSFAKPAYTIRTPSAVAAVRGTIFSMYVTDIGETYIAVEEGSVEIRSRRGTKFTVPAGAAMFLNTRGDVDGSLFNPLAGADLSALPRGAVPTDAIRRMDRTLLAATSVPGQPATPRALGLPAAIEAGVIKAEDLPPFATKTPAYGKSKYGTDKDRDKDGGY</sequence>
<evidence type="ECO:0000256" key="1">
    <source>
        <dbReference type="SAM" id="MobiDB-lite"/>
    </source>
</evidence>
<dbReference type="Pfam" id="PF04773">
    <property type="entry name" value="FecR"/>
    <property type="match status" value="1"/>
</dbReference>
<feature type="region of interest" description="Disordered" evidence="1">
    <location>
        <begin position="257"/>
        <end position="282"/>
    </location>
</feature>
<dbReference type="Proteomes" id="UP000295783">
    <property type="component" value="Unassembled WGS sequence"/>
</dbReference>
<organism evidence="4 5">
    <name type="scientific">Dongia mobilis</name>
    <dbReference type="NCBI Taxonomy" id="578943"/>
    <lineage>
        <taxon>Bacteria</taxon>
        <taxon>Pseudomonadati</taxon>
        <taxon>Pseudomonadota</taxon>
        <taxon>Alphaproteobacteria</taxon>
        <taxon>Rhodospirillales</taxon>
        <taxon>Dongiaceae</taxon>
        <taxon>Dongia</taxon>
    </lineage>
</organism>
<feature type="signal peptide" evidence="2">
    <location>
        <begin position="1"/>
        <end position="33"/>
    </location>
</feature>